<evidence type="ECO:0000259" key="13">
    <source>
        <dbReference type="Pfam" id="PF26253"/>
    </source>
</evidence>
<dbReference type="PANTHER" id="PTHR23079:SF57">
    <property type="entry name" value="RNA-DIRECTED RNA POLYMERASE"/>
    <property type="match status" value="1"/>
</dbReference>
<evidence type="ECO:0000259" key="10">
    <source>
        <dbReference type="Pfam" id="PF24642"/>
    </source>
</evidence>
<dbReference type="InterPro" id="IPR057596">
    <property type="entry name" value="RDRP_core"/>
</dbReference>
<evidence type="ECO:0000313" key="15">
    <source>
        <dbReference type="Proteomes" id="UP000050794"/>
    </source>
</evidence>
<dbReference type="InterPro" id="IPR056053">
    <property type="entry name" value="DUF7636"/>
</dbReference>
<dbReference type="Pfam" id="PF26253">
    <property type="entry name" value="RdRP_head"/>
    <property type="match status" value="1"/>
</dbReference>
<dbReference type="Pfam" id="PF25359">
    <property type="entry name" value="PH_met_RdRP"/>
    <property type="match status" value="1"/>
</dbReference>
<evidence type="ECO:0000313" key="14">
    <source>
        <dbReference type="EMBL" id="VDM39156.1"/>
    </source>
</evidence>
<evidence type="ECO:0000256" key="3">
    <source>
        <dbReference type="ARBA" id="ARBA00022484"/>
    </source>
</evidence>
<protein>
    <recommendedName>
        <fullName evidence="2">RNA-directed RNA polymerase</fullName>
        <ecNumber evidence="2">2.7.7.48</ecNumber>
    </recommendedName>
</protein>
<name>A0A183UH65_TOXCA</name>
<dbReference type="InterPro" id="IPR057493">
    <property type="entry name" value="PH_RdRP-assoc"/>
</dbReference>
<evidence type="ECO:0000256" key="8">
    <source>
        <dbReference type="ARBA" id="ARBA00048744"/>
    </source>
</evidence>
<dbReference type="InterPro" id="IPR007855">
    <property type="entry name" value="RDRP"/>
</dbReference>
<evidence type="ECO:0000259" key="9">
    <source>
        <dbReference type="Pfam" id="PF05183"/>
    </source>
</evidence>
<dbReference type="Proteomes" id="UP000050794">
    <property type="component" value="Unassembled WGS sequence"/>
</dbReference>
<keyword evidence="15" id="KW-1185">Reference proteome</keyword>
<reference evidence="14 15" key="2">
    <citation type="submission" date="2018-11" db="EMBL/GenBank/DDBJ databases">
        <authorList>
            <consortium name="Pathogen Informatics"/>
        </authorList>
    </citation>
    <scope>NUCLEOTIDE SEQUENCE [LARGE SCALE GENOMIC DNA]</scope>
</reference>
<dbReference type="Pfam" id="PF05183">
    <property type="entry name" value="RdRP"/>
    <property type="match status" value="1"/>
</dbReference>
<dbReference type="EMBL" id="UYWY01019767">
    <property type="protein sequence ID" value="VDM39156.1"/>
    <property type="molecule type" value="Genomic_DNA"/>
</dbReference>
<gene>
    <name evidence="14" type="ORF">TCNE_LOCUS7835</name>
</gene>
<reference evidence="16" key="1">
    <citation type="submission" date="2016-06" db="UniProtKB">
        <authorList>
            <consortium name="WormBaseParasite"/>
        </authorList>
    </citation>
    <scope>IDENTIFICATION</scope>
</reference>
<sequence>MVTAFEIQCCSAWAPGSPGTPILQINHPGFFTRDCMRTRKTIKESCIGKAIQLKGFSPAHLSVPLRSVSFGNLINAGQFLSHFTRHDDCEGPDALKWLCALRDEKIAHAMVADFEHDRSVMTVRFAVLDAFELAAQTNDSSEYVCAMKYSSVRRIVVDLDIDCCMARIYFQLNFPVEIRKFRKKPFDPMMRDGDRHRSFPESAKDKRDNCVAINESPFICLECKSLVAESELYGILCRLHARIGLPLDFTRIHTKYIPVSKYVAPPVRMIRCDHHWSRTADGHADRNQSAHSVELSVDERCAAELKRRKNFGLEYFIAALISRGAIVKDQILVRFDIWLDLVTEMFMVDFFCSRKSSNHLFIAFIKVTMEALERLLNMLDERREAPPLFRTFEDIRKGLIAESDQLKEIYAREEMDGYRRVRKMVLTPTRMLLVVPELLMGNRVLRTYDESGDYALRVQFRDDDGSRMKQNTVGQYLINATVHDTMERGVYIADRHFVYLASSNSQMRDNGCYFFDDGDGGRAQQIRKDLGVFDRSNIPKLMARMGQCFTQAKQCSAKLRHKRYNKTFDLIGGRDTSGEPYIFSDGCGRMSQEFARKIANDLDIGKCVPSCFQIRFRGLKGVLSVDPWLSERAKWARDNSVADNPEPHNRKNMLHILFRPSQDKFHAPLSNTIEIVKYSSPTPVCLNRPFIAILDQVSGMQGYQAHTRICERICLLLDRQLMQMAETLMSEDKCRDRLRELPRRVNVDELSLARGFALTQEPFFRSLLRASVAYTIKKQLTKAQIQIPPHLGRTLFGIVDETGILQYGQVFVQYTNAVENKTPGPSAAKTILKGRVLMTKNPQIVAGDARVFNAIDVPELRHLVDVVVFPQYGPRPHSDEMSGSDLDGDEYCVIWDEQLMLDYNEEASDFTKQSREPDDVSDDEVVPAMLKFFVDYIKQDSIGTIANAFMVNADLYGITSAVCLNIAQKQSQSVDFPKTGQPPEPLVKVWTENEDGSFLPPERAERWPDFMNKPYEPSYLSPRLLGHLFRRTRLVEDVLTITTAYEERDAVSLDIDLLYPRREEYYEDAKAEFNTYSADVRALLDNYGVQDEGQLFSGCISVLRNRISDRDMDDMSVYNTNHMIERKLNDIFLRFRENFFEEFGGYWENTDPEYGSSNNEGLQDDQRRICTNPSSAMKMKASAYYEICYTEASSNTSSKRLLSFPWVVWDVLACIKQSAKTRIISIDPLNECLSEAINRFCEKNSGVENFMQEITRHSSSAHAIRRYCRRYKGLDKLMFVACKWAEQQELFEGRLNAQHLCLLFIQFGLGYLSAEDVSRPFSFLEKTDDLVDEHSPNVIDLNDRLGGLGKCFIKFLQFLSSRSFETIKMINFMRPNLGYHSVLMRGQWLDLHKAAVKSFYRIVLTGRFEELSYACDSSARRSHIEPFVVELPEDRRGEDEQIRRKMQIHSGVKYLQLRRIANFRNRVVVSAVGTMESLHRLRNILAVKPSLNSYANNKSRSEMISRLVYERISLMAV</sequence>
<feature type="domain" description="DUF7636" evidence="10">
    <location>
        <begin position="1424"/>
        <end position="1513"/>
    </location>
</feature>
<comment type="similarity">
    <text evidence="1">Belongs to the RdRP family.</text>
</comment>
<dbReference type="Pfam" id="PF24642">
    <property type="entry name" value="DUF7636"/>
    <property type="match status" value="1"/>
</dbReference>
<dbReference type="PANTHER" id="PTHR23079">
    <property type="entry name" value="RNA-DEPENDENT RNA POLYMERASE"/>
    <property type="match status" value="1"/>
</dbReference>
<dbReference type="InterPro" id="IPR056654">
    <property type="entry name" value="DUF7752"/>
</dbReference>
<evidence type="ECO:0000313" key="16">
    <source>
        <dbReference type="WBParaSite" id="TCNE_0000783501-mRNA-1"/>
    </source>
</evidence>
<keyword evidence="3" id="KW-0696">RNA-directed RNA polymerase</keyword>
<keyword evidence="5" id="KW-0548">Nucleotidyltransferase</keyword>
<proteinExistence type="inferred from homology"/>
<dbReference type="EC" id="2.7.7.48" evidence="2"/>
<feature type="domain" description="PH-like" evidence="12">
    <location>
        <begin position="57"/>
        <end position="254"/>
    </location>
</feature>
<evidence type="ECO:0000256" key="6">
    <source>
        <dbReference type="ARBA" id="ARBA00022884"/>
    </source>
</evidence>
<keyword evidence="4" id="KW-0808">Transferase</keyword>
<comment type="catalytic activity">
    <reaction evidence="8">
        <text>RNA(n) + a ribonucleoside 5'-triphosphate = RNA(n+1) + diphosphate</text>
        <dbReference type="Rhea" id="RHEA:21248"/>
        <dbReference type="Rhea" id="RHEA-COMP:14527"/>
        <dbReference type="Rhea" id="RHEA-COMP:17342"/>
        <dbReference type="ChEBI" id="CHEBI:33019"/>
        <dbReference type="ChEBI" id="CHEBI:61557"/>
        <dbReference type="ChEBI" id="CHEBI:140395"/>
        <dbReference type="EC" id="2.7.7.48"/>
    </reaction>
</comment>
<dbReference type="GO" id="GO:0003968">
    <property type="term" value="F:RNA-directed RNA polymerase activity"/>
    <property type="evidence" value="ECO:0007669"/>
    <property type="project" value="UniProtKB-KW"/>
</dbReference>
<dbReference type="GO" id="GO:0003723">
    <property type="term" value="F:RNA binding"/>
    <property type="evidence" value="ECO:0007669"/>
    <property type="project" value="UniProtKB-KW"/>
</dbReference>
<evidence type="ECO:0000256" key="7">
    <source>
        <dbReference type="ARBA" id="ARBA00023158"/>
    </source>
</evidence>
<organism evidence="15 16">
    <name type="scientific">Toxocara canis</name>
    <name type="common">Canine roundworm</name>
    <dbReference type="NCBI Taxonomy" id="6265"/>
    <lineage>
        <taxon>Eukaryota</taxon>
        <taxon>Metazoa</taxon>
        <taxon>Ecdysozoa</taxon>
        <taxon>Nematoda</taxon>
        <taxon>Chromadorea</taxon>
        <taxon>Rhabditida</taxon>
        <taxon>Spirurina</taxon>
        <taxon>Ascaridomorpha</taxon>
        <taxon>Ascaridoidea</taxon>
        <taxon>Toxocaridae</taxon>
        <taxon>Toxocara</taxon>
    </lineage>
</organism>
<dbReference type="Pfam" id="PF24934">
    <property type="entry name" value="DUF7752"/>
    <property type="match status" value="1"/>
</dbReference>
<evidence type="ECO:0000259" key="11">
    <source>
        <dbReference type="Pfam" id="PF24934"/>
    </source>
</evidence>
<feature type="domain" description="DUF7752" evidence="11">
    <location>
        <begin position="1267"/>
        <end position="1372"/>
    </location>
</feature>
<dbReference type="GO" id="GO:0031380">
    <property type="term" value="C:nuclear RNA-directed RNA polymerase complex"/>
    <property type="evidence" value="ECO:0007669"/>
    <property type="project" value="TreeGrafter"/>
</dbReference>
<feature type="domain" description="RDRP C-terminal head" evidence="13">
    <location>
        <begin position="1054"/>
        <end position="1222"/>
    </location>
</feature>
<dbReference type="GO" id="GO:0030422">
    <property type="term" value="P:siRNA processing"/>
    <property type="evidence" value="ECO:0007669"/>
    <property type="project" value="TreeGrafter"/>
</dbReference>
<evidence type="ECO:0000259" key="12">
    <source>
        <dbReference type="Pfam" id="PF25359"/>
    </source>
</evidence>
<keyword evidence="7" id="KW-0943">RNA-mediated gene silencing</keyword>
<feature type="domain" description="RDRP core" evidence="9">
    <location>
        <begin position="426"/>
        <end position="1031"/>
    </location>
</feature>
<evidence type="ECO:0000256" key="5">
    <source>
        <dbReference type="ARBA" id="ARBA00022695"/>
    </source>
</evidence>
<dbReference type="InterPro" id="IPR058752">
    <property type="entry name" value="RDRP_C_head"/>
</dbReference>
<accession>A0A183UH65</accession>
<evidence type="ECO:0000256" key="1">
    <source>
        <dbReference type="ARBA" id="ARBA00005762"/>
    </source>
</evidence>
<evidence type="ECO:0000256" key="2">
    <source>
        <dbReference type="ARBA" id="ARBA00012494"/>
    </source>
</evidence>
<keyword evidence="6" id="KW-0694">RNA-binding</keyword>
<evidence type="ECO:0000256" key="4">
    <source>
        <dbReference type="ARBA" id="ARBA00022679"/>
    </source>
</evidence>
<dbReference type="WBParaSite" id="TCNE_0000783501-mRNA-1">
    <property type="protein sequence ID" value="TCNE_0000783501-mRNA-1"/>
    <property type="gene ID" value="TCNE_0000783501"/>
</dbReference>